<dbReference type="PANTHER" id="PTHR42743">
    <property type="entry name" value="AMINO-ACID AMINOTRANSFERASE"/>
    <property type="match status" value="1"/>
</dbReference>
<comment type="caution">
    <text evidence="2">The sequence shown here is derived from an EMBL/GenBank/DDBJ whole genome shotgun (WGS) entry which is preliminary data.</text>
</comment>
<comment type="similarity">
    <text evidence="1">Belongs to the class-IV pyridoxal-phosphate-dependent aminotransferase family.</text>
</comment>
<dbReference type="InterPro" id="IPR036038">
    <property type="entry name" value="Aminotransferase-like"/>
</dbReference>
<dbReference type="InterPro" id="IPR001544">
    <property type="entry name" value="Aminotrans_IV"/>
</dbReference>
<dbReference type="Proteomes" id="UP001602013">
    <property type="component" value="Unassembled WGS sequence"/>
</dbReference>
<gene>
    <name evidence="2" type="ORF">ACFYXI_24290</name>
</gene>
<keyword evidence="3" id="KW-1185">Reference proteome</keyword>
<evidence type="ECO:0000256" key="1">
    <source>
        <dbReference type="ARBA" id="ARBA00009320"/>
    </source>
</evidence>
<dbReference type="GO" id="GO:0008483">
    <property type="term" value="F:transaminase activity"/>
    <property type="evidence" value="ECO:0007669"/>
    <property type="project" value="UniProtKB-KW"/>
</dbReference>
<evidence type="ECO:0000313" key="3">
    <source>
        <dbReference type="Proteomes" id="UP001602013"/>
    </source>
</evidence>
<dbReference type="PANTHER" id="PTHR42743:SF2">
    <property type="entry name" value="AMINODEOXYCHORISMATE LYASE"/>
    <property type="match status" value="1"/>
</dbReference>
<dbReference type="RefSeq" id="WP_387414372.1">
    <property type="nucleotide sequence ID" value="NZ_JBIASD010000016.1"/>
</dbReference>
<sequence length="257" mass="28464">MIAIKRTVIEGRVVGADVGRAVDARYGHFTAMQVRDRRVRGLDLHLDRLEEASRELFGGELGRERLLGSIEAVLGDDVRDASVRVYVLLEGESPLVFATARPPAEMAGPPRSVRSVVYQRFLPHIKHVGGFPQQHLRLQAGAEGYDEALLTTADGVISEGAITNVGCFDGETVVWPEAPMLRGITMALLERAMEREGVRQERRVLRVGDLPEYDAVFLSNSQGVVAVGRVDEVELNADPSAVRRLRELYESLPWDRI</sequence>
<protein>
    <submittedName>
        <fullName evidence="2">Aminotransferase class IV</fullName>
    </submittedName>
</protein>
<evidence type="ECO:0000313" key="2">
    <source>
        <dbReference type="EMBL" id="MFF3668709.1"/>
    </source>
</evidence>
<reference evidence="2 3" key="1">
    <citation type="submission" date="2024-10" db="EMBL/GenBank/DDBJ databases">
        <title>The Natural Products Discovery Center: Release of the First 8490 Sequenced Strains for Exploring Actinobacteria Biosynthetic Diversity.</title>
        <authorList>
            <person name="Kalkreuter E."/>
            <person name="Kautsar S.A."/>
            <person name="Yang D."/>
            <person name="Bader C.D."/>
            <person name="Teijaro C.N."/>
            <person name="Fluegel L."/>
            <person name="Davis C.M."/>
            <person name="Simpson J.R."/>
            <person name="Lauterbach L."/>
            <person name="Steele A.D."/>
            <person name="Gui C."/>
            <person name="Meng S."/>
            <person name="Li G."/>
            <person name="Viehrig K."/>
            <person name="Ye F."/>
            <person name="Su P."/>
            <person name="Kiefer A.F."/>
            <person name="Nichols A."/>
            <person name="Cepeda A.J."/>
            <person name="Yan W."/>
            <person name="Fan B."/>
            <person name="Jiang Y."/>
            <person name="Adhikari A."/>
            <person name="Zheng C.-J."/>
            <person name="Schuster L."/>
            <person name="Cowan T.M."/>
            <person name="Smanski M.J."/>
            <person name="Chevrette M.G."/>
            <person name="De Carvalho L.P.S."/>
            <person name="Shen B."/>
        </authorList>
    </citation>
    <scope>NUCLEOTIDE SEQUENCE [LARGE SCALE GENOMIC DNA]</scope>
    <source>
        <strain evidence="2 3">NPDC002173</strain>
    </source>
</reference>
<proteinExistence type="inferred from homology"/>
<accession>A0ABW6SUM8</accession>
<keyword evidence="2" id="KW-0032">Aminotransferase</keyword>
<keyword evidence="2" id="KW-0808">Transferase</keyword>
<name>A0ABW6SUM8_9ACTN</name>
<dbReference type="NCBIfam" id="NF006734">
    <property type="entry name" value="PRK09266.1"/>
    <property type="match status" value="1"/>
</dbReference>
<dbReference type="SUPFAM" id="SSF56752">
    <property type="entry name" value="D-aminoacid aminotransferase-like PLP-dependent enzymes"/>
    <property type="match status" value="1"/>
</dbReference>
<dbReference type="InterPro" id="IPR043132">
    <property type="entry name" value="BCAT-like_C"/>
</dbReference>
<dbReference type="Gene3D" id="3.20.10.10">
    <property type="entry name" value="D-amino Acid Aminotransferase, subunit A, domain 2"/>
    <property type="match status" value="1"/>
</dbReference>
<dbReference type="InterPro" id="IPR050571">
    <property type="entry name" value="Class-IV_PLP-Dep_Aminotrnsfr"/>
</dbReference>
<dbReference type="Pfam" id="PF01063">
    <property type="entry name" value="Aminotran_4"/>
    <property type="match status" value="1"/>
</dbReference>
<dbReference type="EMBL" id="JBIASD010000016">
    <property type="protein sequence ID" value="MFF3668709.1"/>
    <property type="molecule type" value="Genomic_DNA"/>
</dbReference>
<organism evidence="2 3">
    <name type="scientific">Microtetraspora malaysiensis</name>
    <dbReference type="NCBI Taxonomy" id="161358"/>
    <lineage>
        <taxon>Bacteria</taxon>
        <taxon>Bacillati</taxon>
        <taxon>Actinomycetota</taxon>
        <taxon>Actinomycetes</taxon>
        <taxon>Streptosporangiales</taxon>
        <taxon>Streptosporangiaceae</taxon>
        <taxon>Microtetraspora</taxon>
    </lineage>
</organism>